<comment type="caution">
    <text evidence="3">The sequence shown here is derived from an EMBL/GenBank/DDBJ whole genome shotgun (WGS) entry which is preliminary data.</text>
</comment>
<evidence type="ECO:0000313" key="4">
    <source>
        <dbReference type="Proteomes" id="UP001500325"/>
    </source>
</evidence>
<gene>
    <name evidence="3" type="ORF">GCM10023215_44190</name>
</gene>
<organism evidence="3 4">
    <name type="scientific">Pseudonocardia yuanmonensis</name>
    <dbReference type="NCBI Taxonomy" id="1095914"/>
    <lineage>
        <taxon>Bacteria</taxon>
        <taxon>Bacillati</taxon>
        <taxon>Actinomycetota</taxon>
        <taxon>Actinomycetes</taxon>
        <taxon>Pseudonocardiales</taxon>
        <taxon>Pseudonocardiaceae</taxon>
        <taxon>Pseudonocardia</taxon>
    </lineage>
</organism>
<feature type="domain" description="Activator of Hsp90 ATPase homologue 1/2-like C-terminal" evidence="2">
    <location>
        <begin position="20"/>
        <end position="140"/>
    </location>
</feature>
<evidence type="ECO:0000259" key="2">
    <source>
        <dbReference type="Pfam" id="PF08327"/>
    </source>
</evidence>
<name>A0ABP8X542_9PSEU</name>
<protein>
    <recommendedName>
        <fullName evidence="2">Activator of Hsp90 ATPase homologue 1/2-like C-terminal domain-containing protein</fullName>
    </recommendedName>
</protein>
<evidence type="ECO:0000313" key="3">
    <source>
        <dbReference type="EMBL" id="GAA4700563.1"/>
    </source>
</evidence>
<dbReference type="SUPFAM" id="SSF55961">
    <property type="entry name" value="Bet v1-like"/>
    <property type="match status" value="1"/>
</dbReference>
<dbReference type="RefSeq" id="WP_345382632.1">
    <property type="nucleotide sequence ID" value="NZ_BAABIC010000015.1"/>
</dbReference>
<sequence>MAVPEADRRTLTLHRSYPDPVDDVWAAFTDSARLARWFGSYTGTGRPGGTVELTVTGEVDAGGEVADPVTVTIHECAAPHRLVVEVPEGPEGQAWLIEVTLTAAGASTDLLFVQRLLPGLDAADVEAGWNWYLDRLEAALHGTPKPEWSAYAPG</sequence>
<dbReference type="InterPro" id="IPR023393">
    <property type="entry name" value="START-like_dom_sf"/>
</dbReference>
<dbReference type="Gene3D" id="3.30.530.20">
    <property type="match status" value="1"/>
</dbReference>
<keyword evidence="4" id="KW-1185">Reference proteome</keyword>
<dbReference type="InterPro" id="IPR013538">
    <property type="entry name" value="ASHA1/2-like_C"/>
</dbReference>
<comment type="similarity">
    <text evidence="1">Belongs to the AHA1 family.</text>
</comment>
<dbReference type="EMBL" id="BAABIC010000015">
    <property type="protein sequence ID" value="GAA4700563.1"/>
    <property type="molecule type" value="Genomic_DNA"/>
</dbReference>
<dbReference type="Pfam" id="PF08327">
    <property type="entry name" value="AHSA1"/>
    <property type="match status" value="1"/>
</dbReference>
<reference evidence="4" key="1">
    <citation type="journal article" date="2019" name="Int. J. Syst. Evol. Microbiol.">
        <title>The Global Catalogue of Microorganisms (GCM) 10K type strain sequencing project: providing services to taxonomists for standard genome sequencing and annotation.</title>
        <authorList>
            <consortium name="The Broad Institute Genomics Platform"/>
            <consortium name="The Broad Institute Genome Sequencing Center for Infectious Disease"/>
            <person name="Wu L."/>
            <person name="Ma J."/>
        </authorList>
    </citation>
    <scope>NUCLEOTIDE SEQUENCE [LARGE SCALE GENOMIC DNA]</scope>
    <source>
        <strain evidence="4">JCM 18055</strain>
    </source>
</reference>
<evidence type="ECO:0000256" key="1">
    <source>
        <dbReference type="ARBA" id="ARBA00006817"/>
    </source>
</evidence>
<accession>A0ABP8X542</accession>
<proteinExistence type="inferred from homology"/>
<dbReference type="Proteomes" id="UP001500325">
    <property type="component" value="Unassembled WGS sequence"/>
</dbReference>